<feature type="compositionally biased region" description="Basic and acidic residues" evidence="3">
    <location>
        <begin position="57"/>
        <end position="66"/>
    </location>
</feature>
<feature type="domain" description="Fcf2 pre-rRNA processing C-terminal" evidence="4">
    <location>
        <begin position="869"/>
        <end position="962"/>
    </location>
</feature>
<dbReference type="Proteomes" id="UP000316079">
    <property type="component" value="Unassembled WGS sequence"/>
</dbReference>
<dbReference type="AlphaFoldDB" id="A0A553R1H3"/>
<dbReference type="GO" id="GO:0003723">
    <property type="term" value="F:RNA binding"/>
    <property type="evidence" value="ECO:0007669"/>
    <property type="project" value="TreeGrafter"/>
</dbReference>
<sequence length="991" mass="109100">MPTPSARRTRRRTIIEENLSQSDSQPDELNEDPPSSSAASPHKQETRRSTRLRANRKQPESTHDADVSESDSCCSFALDVQATPRTRRRNVVQEKSTHQDEAPAAEPCLPQSVTRSQRASRSLMKLVLTAIVQKDEAKDNDEDASGAESCSSAVSLSRTNETQRITRSHRKKPIPSTEADHSEQDSCSSSVSGIYESVVRRSTRNQKVKPNEPIPLSFDDPADSSSTPIASKPRGRRLKTGNEESEHDSEGCKTVPSRSLRRSMRRQPKDKTIVFESDSESAAADVCFTLGSGTPCSSRTGSASSSQTAPVTRTRNRVVVGVPTAALNEEGVEDEKVEGPHECIPVKDAQLDCTMDCNEVQECTMVEERAVDVTLVFDQDEPEVLELQTNAQTVKEGGDVIDKDIEEQTSSELAMEATPEDPTADVVQNEIEEHTSSEHVLEATPEHQSTNVVEKAVEQTSSELTVDSTPENPAAGVVEEQTSSELVVEATADVVEEEIEEQTSSELTVDSTPEDPAVGMVEEEIEEQTSSELVVEATADVVEEGIEEQTSSELAVEATADVVEKDFEEQIGSAVDATAEDPLVDKVEKNIEDGSCAEVKIQASTADQLPEVFEKDIDQTCETAKEENIQEDSEQGKAEEPTEIQSCSYDVAEDLVEATPAETEKENGTHTSSEEQEPRQIAEPMEKGVKVSEETLGLMKFSEDDIEGPSTSSFSHGTTDPPPKTERISLLDSSEDEDSADEDLSSGEEGCSKQDDQDPVENWKSEEVEALGNGLFVIDTRPGHRAQEEMQLSSSIDTGLKMKELGGLYVSFDGNPPKSLSSGLKTQKQSLDKLLEKSVLVPDFEKKDAVPPYKESTHAAKLKRKAERDKTTGDGWFNMKAPELTEELKNDLKVLKMRSALNPKHFYKKNDREGFPKYFQVGTVVDSPVDFYHSRIPKKQRKQTIVEELLADAEFRSSNKRRYQEIMSEKAAQAAGKQHKKKKSHKKQTNA</sequence>
<reference evidence="5 6" key="1">
    <citation type="journal article" date="2019" name="Sci. Data">
        <title>Hybrid genome assembly and annotation of Danionella translucida.</title>
        <authorList>
            <person name="Kadobianskyi M."/>
            <person name="Schulze L."/>
            <person name="Schuelke M."/>
            <person name="Judkewitz B."/>
        </authorList>
    </citation>
    <scope>NUCLEOTIDE SEQUENCE [LARGE SCALE GENOMIC DNA]</scope>
    <source>
        <strain evidence="5 6">Bolton</strain>
    </source>
</reference>
<feature type="region of interest" description="Disordered" evidence="3">
    <location>
        <begin position="134"/>
        <end position="270"/>
    </location>
</feature>
<comment type="caution">
    <text evidence="5">The sequence shown here is derived from an EMBL/GenBank/DDBJ whole genome shotgun (WGS) entry which is preliminary data.</text>
</comment>
<feature type="region of interest" description="Disordered" evidence="3">
    <location>
        <begin position="1"/>
        <end position="119"/>
    </location>
</feature>
<dbReference type="GO" id="GO:0005730">
    <property type="term" value="C:nucleolus"/>
    <property type="evidence" value="ECO:0007669"/>
    <property type="project" value="UniProtKB-SubCell"/>
</dbReference>
<keyword evidence="2" id="KW-0539">Nucleus</keyword>
<gene>
    <name evidence="5" type="ORF">DNTS_006092</name>
</gene>
<feature type="compositionally biased region" description="Polar residues" evidence="3">
    <location>
        <begin position="709"/>
        <end position="718"/>
    </location>
</feature>
<feature type="compositionally biased region" description="Acidic residues" evidence="3">
    <location>
        <begin position="733"/>
        <end position="746"/>
    </location>
</feature>
<dbReference type="EMBL" id="SRMA01025326">
    <property type="protein sequence ID" value="TRY96026.1"/>
    <property type="molecule type" value="Genomic_DNA"/>
</dbReference>
<feature type="region of interest" description="Disordered" evidence="3">
    <location>
        <begin position="850"/>
        <end position="877"/>
    </location>
</feature>
<dbReference type="InterPro" id="IPR039883">
    <property type="entry name" value="Fcf2/DNTTIP2"/>
</dbReference>
<feature type="compositionally biased region" description="Basic and acidic residues" evidence="3">
    <location>
        <begin position="662"/>
        <end position="693"/>
    </location>
</feature>
<feature type="compositionally biased region" description="Basic and acidic residues" evidence="3">
    <location>
        <begin position="240"/>
        <end position="251"/>
    </location>
</feature>
<feature type="compositionally biased region" description="Basic and acidic residues" evidence="3">
    <location>
        <begin position="750"/>
        <end position="766"/>
    </location>
</feature>
<feature type="region of interest" description="Disordered" evidence="3">
    <location>
        <begin position="604"/>
        <end position="766"/>
    </location>
</feature>
<comment type="subcellular location">
    <subcellularLocation>
        <location evidence="1">Nucleus</location>
        <location evidence="1">Nucleolus</location>
    </subcellularLocation>
</comment>
<feature type="region of interest" description="Disordered" evidence="3">
    <location>
        <begin position="960"/>
        <end position="991"/>
    </location>
</feature>
<organism evidence="5 6">
    <name type="scientific">Danionella cerebrum</name>
    <dbReference type="NCBI Taxonomy" id="2873325"/>
    <lineage>
        <taxon>Eukaryota</taxon>
        <taxon>Metazoa</taxon>
        <taxon>Chordata</taxon>
        <taxon>Craniata</taxon>
        <taxon>Vertebrata</taxon>
        <taxon>Euteleostomi</taxon>
        <taxon>Actinopterygii</taxon>
        <taxon>Neopterygii</taxon>
        <taxon>Teleostei</taxon>
        <taxon>Ostariophysi</taxon>
        <taxon>Cypriniformes</taxon>
        <taxon>Danionidae</taxon>
        <taxon>Danioninae</taxon>
        <taxon>Danionella</taxon>
    </lineage>
</organism>
<dbReference type="PANTHER" id="PTHR21686:SF12">
    <property type="entry name" value="DEOXYNUCLEOTIDYLTRANSFERASE TERMINAL-INTERACTING PROTEIN 2"/>
    <property type="match status" value="1"/>
</dbReference>
<evidence type="ECO:0000259" key="4">
    <source>
        <dbReference type="Pfam" id="PF08698"/>
    </source>
</evidence>
<dbReference type="InterPro" id="IPR014810">
    <property type="entry name" value="Fcf2_C"/>
</dbReference>
<feature type="compositionally biased region" description="Basic and acidic residues" evidence="3">
    <location>
        <begin position="91"/>
        <end position="101"/>
    </location>
</feature>
<keyword evidence="6" id="KW-1185">Reference proteome</keyword>
<dbReference type="STRING" id="623744.A0A553R1H3"/>
<evidence type="ECO:0000256" key="2">
    <source>
        <dbReference type="ARBA" id="ARBA00023242"/>
    </source>
</evidence>
<dbReference type="GO" id="GO:0006396">
    <property type="term" value="P:RNA processing"/>
    <property type="evidence" value="ECO:0007669"/>
    <property type="project" value="TreeGrafter"/>
</dbReference>
<dbReference type="Pfam" id="PF08698">
    <property type="entry name" value="Fcf2"/>
    <property type="match status" value="1"/>
</dbReference>
<protein>
    <recommendedName>
        <fullName evidence="4">Fcf2 pre-rRNA processing C-terminal domain-containing protein</fullName>
    </recommendedName>
</protein>
<evidence type="ECO:0000313" key="6">
    <source>
        <dbReference type="Proteomes" id="UP000316079"/>
    </source>
</evidence>
<feature type="compositionally biased region" description="Polar residues" evidence="3">
    <location>
        <begin position="148"/>
        <end position="165"/>
    </location>
</feature>
<dbReference type="PANTHER" id="PTHR21686">
    <property type="entry name" value="DEOXYNUCLEOTIDYLTRANSFERASE TERMINAL-INTERACTING PROTEIN 2"/>
    <property type="match status" value="1"/>
</dbReference>
<dbReference type="OrthoDB" id="427886at2759"/>
<evidence type="ECO:0000313" key="5">
    <source>
        <dbReference type="EMBL" id="TRY96026.1"/>
    </source>
</evidence>
<feature type="compositionally biased region" description="Basic residues" evidence="3">
    <location>
        <begin position="977"/>
        <end position="991"/>
    </location>
</feature>
<name>A0A553R1H3_9TELE</name>
<proteinExistence type="predicted"/>
<accession>A0A553R1H3</accession>
<evidence type="ECO:0000256" key="3">
    <source>
        <dbReference type="SAM" id="MobiDB-lite"/>
    </source>
</evidence>
<evidence type="ECO:0000256" key="1">
    <source>
        <dbReference type="ARBA" id="ARBA00004604"/>
    </source>
</evidence>
<feature type="compositionally biased region" description="Basic and acidic residues" evidence="3">
    <location>
        <begin position="612"/>
        <end position="640"/>
    </location>
</feature>